<keyword evidence="2" id="KW-1185">Reference proteome</keyword>
<gene>
    <name evidence="1" type="ORF">CLV59_106118</name>
</gene>
<evidence type="ECO:0000313" key="2">
    <source>
        <dbReference type="Proteomes" id="UP000249819"/>
    </source>
</evidence>
<sequence length="34" mass="3881">MQKSVLLGDSRDFRKFEAVGQPIETYLVLLRGNV</sequence>
<dbReference type="EMBL" id="QLMA01000006">
    <property type="protein sequence ID" value="RAJ79058.1"/>
    <property type="molecule type" value="Genomic_DNA"/>
</dbReference>
<protein>
    <submittedName>
        <fullName evidence="1">Uncharacterized protein</fullName>
    </submittedName>
</protein>
<name>A0A327W2A1_9BACT</name>
<dbReference type="Proteomes" id="UP000249819">
    <property type="component" value="Unassembled WGS sequence"/>
</dbReference>
<evidence type="ECO:0000313" key="1">
    <source>
        <dbReference type="EMBL" id="RAJ79058.1"/>
    </source>
</evidence>
<comment type="caution">
    <text evidence="1">The sequence shown here is derived from an EMBL/GenBank/DDBJ whole genome shotgun (WGS) entry which is preliminary data.</text>
</comment>
<organism evidence="1 2">
    <name type="scientific">Chitinophaga dinghuensis</name>
    <dbReference type="NCBI Taxonomy" id="1539050"/>
    <lineage>
        <taxon>Bacteria</taxon>
        <taxon>Pseudomonadati</taxon>
        <taxon>Bacteroidota</taxon>
        <taxon>Chitinophagia</taxon>
        <taxon>Chitinophagales</taxon>
        <taxon>Chitinophagaceae</taxon>
        <taxon>Chitinophaga</taxon>
    </lineage>
</organism>
<reference evidence="1 2" key="1">
    <citation type="submission" date="2018-06" db="EMBL/GenBank/DDBJ databases">
        <title>Genomic Encyclopedia of Archaeal and Bacterial Type Strains, Phase II (KMG-II): from individual species to whole genera.</title>
        <authorList>
            <person name="Goeker M."/>
        </authorList>
    </citation>
    <scope>NUCLEOTIDE SEQUENCE [LARGE SCALE GENOMIC DNA]</scope>
    <source>
        <strain evidence="1 2">DSM 29821</strain>
    </source>
</reference>
<accession>A0A327W2A1</accession>
<proteinExistence type="predicted"/>
<dbReference type="AlphaFoldDB" id="A0A327W2A1"/>